<evidence type="ECO:0000313" key="14">
    <source>
        <dbReference type="Proteomes" id="UP000728032"/>
    </source>
</evidence>
<comment type="similarity">
    <text evidence="2 10">Belongs to the RNR ribonuclease family.</text>
</comment>
<feature type="domain" description="RNB" evidence="12">
    <location>
        <begin position="686"/>
        <end position="1057"/>
    </location>
</feature>
<dbReference type="GO" id="GO:0006402">
    <property type="term" value="P:mRNA catabolic process"/>
    <property type="evidence" value="ECO:0007669"/>
    <property type="project" value="TreeGrafter"/>
</dbReference>
<evidence type="ECO:0000256" key="11">
    <source>
        <dbReference type="SAM" id="MobiDB-lite"/>
    </source>
</evidence>
<comment type="subcellular location">
    <subcellularLocation>
        <location evidence="1">Cytoplasm</location>
    </subcellularLocation>
</comment>
<dbReference type="GO" id="GO:0000932">
    <property type="term" value="C:P-body"/>
    <property type="evidence" value="ECO:0007669"/>
    <property type="project" value="TreeGrafter"/>
</dbReference>
<dbReference type="InterPro" id="IPR001900">
    <property type="entry name" value="RNase_II/R"/>
</dbReference>
<dbReference type="Gene3D" id="2.40.50.700">
    <property type="match status" value="1"/>
</dbReference>
<evidence type="ECO:0000256" key="8">
    <source>
        <dbReference type="ARBA" id="ARBA00022842"/>
    </source>
</evidence>
<name>A0A7R9QE61_9ACAR</name>
<dbReference type="FunFam" id="2.40.50.700:FF:000003">
    <property type="entry name" value="DIS3-like exonuclease 2"/>
    <property type="match status" value="1"/>
</dbReference>
<keyword evidence="4" id="KW-0540">Nuclease</keyword>
<evidence type="ECO:0000256" key="10">
    <source>
        <dbReference type="RuleBase" id="RU003901"/>
    </source>
</evidence>
<proteinExistence type="inferred from homology"/>
<keyword evidence="7" id="KW-0269">Exonuclease</keyword>
<protein>
    <recommendedName>
        <fullName evidence="12">RNB domain-containing protein</fullName>
    </recommendedName>
</protein>
<keyword evidence="9" id="KW-0694">RNA-binding</keyword>
<dbReference type="Proteomes" id="UP000728032">
    <property type="component" value="Unassembled WGS sequence"/>
</dbReference>
<feature type="region of interest" description="Disordered" evidence="11">
    <location>
        <begin position="377"/>
        <end position="396"/>
    </location>
</feature>
<feature type="compositionally biased region" description="Basic and acidic residues" evidence="11">
    <location>
        <begin position="377"/>
        <end position="394"/>
    </location>
</feature>
<evidence type="ECO:0000256" key="7">
    <source>
        <dbReference type="ARBA" id="ARBA00022839"/>
    </source>
</evidence>
<dbReference type="EMBL" id="OC915947">
    <property type="protein sequence ID" value="CAD7642554.1"/>
    <property type="molecule type" value="Genomic_DNA"/>
</dbReference>
<dbReference type="GO" id="GO:0000175">
    <property type="term" value="F:3'-5'-RNA exonuclease activity"/>
    <property type="evidence" value="ECO:0007669"/>
    <property type="project" value="UniProtKB-ARBA"/>
</dbReference>
<feature type="region of interest" description="Disordered" evidence="11">
    <location>
        <begin position="408"/>
        <end position="466"/>
    </location>
</feature>
<feature type="compositionally biased region" description="Polar residues" evidence="11">
    <location>
        <begin position="241"/>
        <end position="257"/>
    </location>
</feature>
<feature type="compositionally biased region" description="Basic residues" evidence="11">
    <location>
        <begin position="439"/>
        <end position="451"/>
    </location>
</feature>
<sequence>MEFEVENPVHLPALTMCGPKHEFITEEYKQSFQKKFNSSKGHQKDSSLEILLALQAKSVHEQAHLLQSRKYLTQHIRCDLMETVNKVKNLHRNDCNKISKMQININFDLFCISLFAQLNNESDDNFIVSSNPILDNDQSRAQSGHSHSHYQMTGAVNGVNSSECLIHGVRNQNNMLFYEMLQTMGCMQLSDTQIPDQIRTLHKNHVCSNRGKSRSVPTSKMPSLLTTPLSTPSTPTDSRRMSFNRNPMSQTSSPMRQSKSSLSMTSQSHRNPNQKTFTEYMPLCELQKGLQKGDIVEGVLRINPRNYTDAYISAPGGGIDIYVGGTTDRNRALNGDKVAVRIKPSQEWKVLLDTIRIHWDEWEVDFERLLGIRNESDGTDATHESSAHSSHDIETIDESDEYCDRITLNSDSNNEYNTTKNTTKTQTNAQSCDTNAKTSQKRRRSRKKKNKSGSDERNDVKSSECEKTSLLKPEVVNSLIITKKSQRHSRICDELSATLERIGDLKIEYLLNLKFWDKFIQRTGRVVAISEYNHSRTAGGRLSHMKEKNQNWALFIPNDSRIPRMRIAMNTCPPDFYHHSQHYSQSLFVAQLQDWKTTDHIPSGILLKHLGNAGDVDAESELMLTENNIEFDDFPEEAFYGLPNISDDEWKFDDFPEEAFYGLPNISDDEWSDNQWSIPEKELQYRRDFRNECVFTIDPSTARDLDDALSIKRLNDGNFEVGVHIADVSYFLKEGMPLDDIARRRATSVYLIQRVIPMLPPILCERLCSLNSGEEKLTFSVVWNIDKNGDILEEWFGRTIIKSCIKLSYELAQDMITEPNREWKPYELLKMETFWRNDMITEPNREWKPYELPLIHNQWTYREISESVNLLNEIAVKLRRRRFESGALKIDKLKLHFILDKESGLPSGFSPYVYRDSNRLVEEFMLLANMAVAHHIYRKFGDNAFLRCHPPPDEKGLKEFNAFCRFNGFQVNTTTSQTLQRSLDVIVDNNENISRVVANFLLKAMQMATYVCPGMQSASQTLHHYALNVPLYTHFTSPIRRYADVIVHRLLSASLSYTPQIGDSLKDLHRLAKTCNDKKLSSRIVSDLSARLFLNIYIKHIGKMETKGIVVQVVYLDQLPLKQFTFETKHGKNQLTLEWNDSTDPSQDNTQQIIIACLSLEIQVSVHRDDLTKLNTILRHPNGSFVQKPMPQ</sequence>
<evidence type="ECO:0000256" key="6">
    <source>
        <dbReference type="ARBA" id="ARBA00022801"/>
    </source>
</evidence>
<keyword evidence="5" id="KW-0479">Metal-binding</keyword>
<dbReference type="SUPFAM" id="SSF50249">
    <property type="entry name" value="Nucleic acid-binding proteins"/>
    <property type="match status" value="2"/>
</dbReference>
<feature type="region of interest" description="Disordered" evidence="11">
    <location>
        <begin position="206"/>
        <end position="274"/>
    </location>
</feature>
<evidence type="ECO:0000256" key="3">
    <source>
        <dbReference type="ARBA" id="ARBA00022490"/>
    </source>
</evidence>
<dbReference type="PANTHER" id="PTHR23355:SF9">
    <property type="entry name" value="DIS3-LIKE EXONUCLEASE 2"/>
    <property type="match status" value="1"/>
</dbReference>
<dbReference type="InterPro" id="IPR041505">
    <property type="entry name" value="Dis3_CSD2"/>
</dbReference>
<dbReference type="GO" id="GO:0010587">
    <property type="term" value="P:miRNA catabolic process"/>
    <property type="evidence" value="ECO:0007669"/>
    <property type="project" value="TreeGrafter"/>
</dbReference>
<dbReference type="AlphaFoldDB" id="A0A7R9QE61"/>
<dbReference type="GO" id="GO:0046872">
    <property type="term" value="F:metal ion binding"/>
    <property type="evidence" value="ECO:0007669"/>
    <property type="project" value="UniProtKB-KW"/>
</dbReference>
<evidence type="ECO:0000256" key="5">
    <source>
        <dbReference type="ARBA" id="ARBA00022723"/>
    </source>
</evidence>
<dbReference type="Pfam" id="PF17849">
    <property type="entry name" value="OB_Dis3"/>
    <property type="match status" value="1"/>
</dbReference>
<feature type="compositionally biased region" description="Low complexity" evidence="11">
    <location>
        <begin position="413"/>
        <end position="428"/>
    </location>
</feature>
<keyword evidence="14" id="KW-1185">Reference proteome</keyword>
<dbReference type="InterPro" id="IPR012340">
    <property type="entry name" value="NA-bd_OB-fold"/>
</dbReference>
<dbReference type="Pfam" id="PF17216">
    <property type="entry name" value="Rrp44_CSD1"/>
    <property type="match status" value="1"/>
</dbReference>
<accession>A0A7R9QE61</accession>
<gene>
    <name evidence="13" type="ORF">ONB1V03_LOCUS3654</name>
</gene>
<dbReference type="InterPro" id="IPR050180">
    <property type="entry name" value="RNR_Ribonuclease"/>
</dbReference>
<evidence type="ECO:0000256" key="9">
    <source>
        <dbReference type="ARBA" id="ARBA00022884"/>
    </source>
</evidence>
<evidence type="ECO:0000313" key="13">
    <source>
        <dbReference type="EMBL" id="CAD7642554.1"/>
    </source>
</evidence>
<keyword evidence="3" id="KW-0963">Cytoplasm</keyword>
<dbReference type="GO" id="GO:0008266">
    <property type="term" value="F:poly(U) RNA binding"/>
    <property type="evidence" value="ECO:0007669"/>
    <property type="project" value="UniProtKB-ARBA"/>
</dbReference>
<dbReference type="SMART" id="SM00955">
    <property type="entry name" value="RNB"/>
    <property type="match status" value="1"/>
</dbReference>
<organism evidence="13">
    <name type="scientific">Oppiella nova</name>
    <dbReference type="NCBI Taxonomy" id="334625"/>
    <lineage>
        <taxon>Eukaryota</taxon>
        <taxon>Metazoa</taxon>
        <taxon>Ecdysozoa</taxon>
        <taxon>Arthropoda</taxon>
        <taxon>Chelicerata</taxon>
        <taxon>Arachnida</taxon>
        <taxon>Acari</taxon>
        <taxon>Acariformes</taxon>
        <taxon>Sarcoptiformes</taxon>
        <taxon>Oribatida</taxon>
        <taxon>Brachypylina</taxon>
        <taxon>Oppioidea</taxon>
        <taxon>Oppiidae</taxon>
        <taxon>Oppiella</taxon>
    </lineage>
</organism>
<evidence type="ECO:0000256" key="2">
    <source>
        <dbReference type="ARBA" id="ARBA00005785"/>
    </source>
</evidence>
<dbReference type="EMBL" id="CAJPVJ010001122">
    <property type="protein sequence ID" value="CAG2164094.1"/>
    <property type="molecule type" value="Genomic_DNA"/>
</dbReference>
<dbReference type="PANTHER" id="PTHR23355">
    <property type="entry name" value="RIBONUCLEASE"/>
    <property type="match status" value="1"/>
</dbReference>
<keyword evidence="6" id="KW-0378">Hydrolase</keyword>
<feature type="compositionally biased region" description="Low complexity" evidence="11">
    <location>
        <begin position="258"/>
        <end position="268"/>
    </location>
</feature>
<dbReference type="PROSITE" id="PS01175">
    <property type="entry name" value="RIBONUCLEASE_II"/>
    <property type="match status" value="1"/>
</dbReference>
<dbReference type="Gene3D" id="2.40.50.690">
    <property type="match status" value="1"/>
</dbReference>
<evidence type="ECO:0000259" key="12">
    <source>
        <dbReference type="SMART" id="SM00955"/>
    </source>
</evidence>
<dbReference type="Gene3D" id="2.40.50.140">
    <property type="entry name" value="Nucleic acid-binding proteins"/>
    <property type="match status" value="1"/>
</dbReference>
<evidence type="ECO:0000256" key="1">
    <source>
        <dbReference type="ARBA" id="ARBA00004496"/>
    </source>
</evidence>
<evidence type="ECO:0000256" key="4">
    <source>
        <dbReference type="ARBA" id="ARBA00022722"/>
    </source>
</evidence>
<dbReference type="Pfam" id="PF00773">
    <property type="entry name" value="RNB"/>
    <property type="match status" value="1"/>
</dbReference>
<dbReference type="InterPro" id="IPR022966">
    <property type="entry name" value="RNase_II/R_CS"/>
</dbReference>
<reference evidence="13" key="1">
    <citation type="submission" date="2020-11" db="EMBL/GenBank/DDBJ databases">
        <authorList>
            <person name="Tran Van P."/>
        </authorList>
    </citation>
    <scope>NUCLEOTIDE SEQUENCE</scope>
</reference>
<keyword evidence="8" id="KW-0460">Magnesium</keyword>
<feature type="compositionally biased region" description="Low complexity" evidence="11">
    <location>
        <begin position="217"/>
        <end position="236"/>
    </location>
</feature>
<dbReference type="InterPro" id="IPR033771">
    <property type="entry name" value="Rrp44_CSD1"/>
</dbReference>
<feature type="compositionally biased region" description="Basic and acidic residues" evidence="11">
    <location>
        <begin position="452"/>
        <end position="466"/>
    </location>
</feature>
<dbReference type="OrthoDB" id="372421at2759"/>